<name>A0A855XUC9_9BACL</name>
<evidence type="ECO:0000313" key="1">
    <source>
        <dbReference type="EMBL" id="PWW37373.1"/>
    </source>
</evidence>
<reference evidence="1 2" key="1">
    <citation type="submission" date="2018-05" db="EMBL/GenBank/DDBJ databases">
        <title>Freshwater and sediment microbial communities from various areas in North America, analyzing microbe dynamics in response to fracking.</title>
        <authorList>
            <person name="Lamendella R."/>
        </authorList>
    </citation>
    <scope>NUCLEOTIDE SEQUENCE [LARGE SCALE GENOMIC DNA]</scope>
    <source>
        <strain evidence="1 2">DB-3</strain>
    </source>
</reference>
<dbReference type="Proteomes" id="UP000247078">
    <property type="component" value="Unassembled WGS sequence"/>
</dbReference>
<dbReference type="EMBL" id="QGTZ01000009">
    <property type="protein sequence ID" value="PWW37373.1"/>
    <property type="molecule type" value="Genomic_DNA"/>
</dbReference>
<comment type="caution">
    <text evidence="1">The sequence shown here is derived from an EMBL/GenBank/DDBJ whole genome shotgun (WGS) entry which is preliminary data.</text>
</comment>
<dbReference type="AlphaFoldDB" id="A0A855XUC9"/>
<evidence type="ECO:0000313" key="2">
    <source>
        <dbReference type="Proteomes" id="UP000247078"/>
    </source>
</evidence>
<accession>A0A855XUC9</accession>
<protein>
    <submittedName>
        <fullName evidence="1">Uncharacterized protein</fullName>
    </submittedName>
</protein>
<gene>
    <name evidence="1" type="ORF">DET56_109259</name>
</gene>
<organism evidence="1 2">
    <name type="scientific">Paenibacillus pabuli</name>
    <dbReference type="NCBI Taxonomy" id="1472"/>
    <lineage>
        <taxon>Bacteria</taxon>
        <taxon>Bacillati</taxon>
        <taxon>Bacillota</taxon>
        <taxon>Bacilli</taxon>
        <taxon>Bacillales</taxon>
        <taxon>Paenibacillaceae</taxon>
        <taxon>Paenibacillus</taxon>
    </lineage>
</organism>
<sequence>MSSNKHFIDQILQGPPRIKQFEMCSHFKTKDGNCYECRLESERDRLQLELEEANVKHSKAIRLLMLVTDILSMAKTPDRAGAALNEIYKWLHENNPVKEDTTDDHS</sequence>
<dbReference type="RefSeq" id="WP_110000790.1">
    <property type="nucleotide sequence ID" value="NZ_QGTZ01000009.1"/>
</dbReference>
<proteinExistence type="predicted"/>